<evidence type="ECO:0000313" key="1">
    <source>
        <dbReference type="EMBL" id="JAH92212.1"/>
    </source>
</evidence>
<organism evidence="1">
    <name type="scientific">Anguilla anguilla</name>
    <name type="common">European freshwater eel</name>
    <name type="synonym">Muraena anguilla</name>
    <dbReference type="NCBI Taxonomy" id="7936"/>
    <lineage>
        <taxon>Eukaryota</taxon>
        <taxon>Metazoa</taxon>
        <taxon>Chordata</taxon>
        <taxon>Craniata</taxon>
        <taxon>Vertebrata</taxon>
        <taxon>Euteleostomi</taxon>
        <taxon>Actinopterygii</taxon>
        <taxon>Neopterygii</taxon>
        <taxon>Teleostei</taxon>
        <taxon>Anguilliformes</taxon>
        <taxon>Anguillidae</taxon>
        <taxon>Anguilla</taxon>
    </lineage>
</organism>
<accession>A0A0E9WPB1</accession>
<name>A0A0E9WPB1_ANGAN</name>
<protein>
    <submittedName>
        <fullName evidence="1">Uncharacterized protein</fullName>
    </submittedName>
</protein>
<dbReference type="AlphaFoldDB" id="A0A0E9WPB1"/>
<proteinExistence type="predicted"/>
<sequence length="69" mass="7903">MGATNVKCLVRGHNSNVAARIQTREHPQSQSPVLRPHLLHASSWRVKSVEYTDHHNGHLTVQMSPEWKR</sequence>
<reference evidence="1" key="2">
    <citation type="journal article" date="2015" name="Fish Shellfish Immunol.">
        <title>Early steps in the European eel (Anguilla anguilla)-Vibrio vulnificus interaction in the gills: Role of the RtxA13 toxin.</title>
        <authorList>
            <person name="Callol A."/>
            <person name="Pajuelo D."/>
            <person name="Ebbesson L."/>
            <person name="Teles M."/>
            <person name="MacKenzie S."/>
            <person name="Amaro C."/>
        </authorList>
    </citation>
    <scope>NUCLEOTIDE SEQUENCE</scope>
</reference>
<reference evidence="1" key="1">
    <citation type="submission" date="2014-11" db="EMBL/GenBank/DDBJ databases">
        <authorList>
            <person name="Amaro Gonzalez C."/>
        </authorList>
    </citation>
    <scope>NUCLEOTIDE SEQUENCE</scope>
</reference>
<dbReference type="EMBL" id="GBXM01016365">
    <property type="protein sequence ID" value="JAH92212.1"/>
    <property type="molecule type" value="Transcribed_RNA"/>
</dbReference>